<dbReference type="EMBL" id="CP090163">
    <property type="protein sequence ID" value="UJO10837.1"/>
    <property type="molecule type" value="Genomic_DNA"/>
</dbReference>
<dbReference type="Proteomes" id="UP000756132">
    <property type="component" value="Chromosome 1"/>
</dbReference>
<accession>A0A9Q8L4Q5</accession>
<sequence>MFSRDRMRENLAKARVTVRDGVKTCLRRNFTVRHKAREPEKTFALFLELPAEIRDRIYELCAENDRNILEEHFVSAKPPPELAIACASRQLRKEALPVFYRHYRFPVTFSSGDWINKGCLPPSMEWKAARWYHRLDPEKLRMIRRLELYYCFGRFQLDFDARSNGYEVRQTAWGSRRMVDVRPVEEKEQLLALVRSVVEDILQGPGVGMLTARDFDQLELEVLPDTVYQRKAV</sequence>
<dbReference type="KEGG" id="ffu:CLAFUR5_01464"/>
<dbReference type="Pfam" id="PF20150">
    <property type="entry name" value="2EXR"/>
    <property type="match status" value="1"/>
</dbReference>
<reference evidence="2" key="1">
    <citation type="submission" date="2021-12" db="EMBL/GenBank/DDBJ databases">
        <authorList>
            <person name="Zaccaron A."/>
            <person name="Stergiopoulos I."/>
        </authorList>
    </citation>
    <scope>NUCLEOTIDE SEQUENCE</scope>
    <source>
        <strain evidence="2">Race5_Kim</strain>
    </source>
</reference>
<dbReference type="OrthoDB" id="4133832at2759"/>
<protein>
    <recommendedName>
        <fullName evidence="1">2EXR domain-containing protein</fullName>
    </recommendedName>
</protein>
<dbReference type="InterPro" id="IPR038883">
    <property type="entry name" value="AN11006-like"/>
</dbReference>
<evidence type="ECO:0000259" key="1">
    <source>
        <dbReference type="Pfam" id="PF20150"/>
    </source>
</evidence>
<dbReference type="PANTHER" id="PTHR42085:SF1">
    <property type="entry name" value="F-BOX DOMAIN-CONTAINING PROTEIN"/>
    <property type="match status" value="1"/>
</dbReference>
<keyword evidence="3" id="KW-1185">Reference proteome</keyword>
<dbReference type="InterPro" id="IPR045518">
    <property type="entry name" value="2EXR"/>
</dbReference>
<dbReference type="PANTHER" id="PTHR42085">
    <property type="entry name" value="F-BOX DOMAIN-CONTAINING PROTEIN"/>
    <property type="match status" value="1"/>
</dbReference>
<gene>
    <name evidence="2" type="ORF">CLAFUR5_01464</name>
</gene>
<evidence type="ECO:0000313" key="3">
    <source>
        <dbReference type="Proteomes" id="UP000756132"/>
    </source>
</evidence>
<name>A0A9Q8L4Q5_PASFU</name>
<organism evidence="2 3">
    <name type="scientific">Passalora fulva</name>
    <name type="common">Tomato leaf mold</name>
    <name type="synonym">Cladosporium fulvum</name>
    <dbReference type="NCBI Taxonomy" id="5499"/>
    <lineage>
        <taxon>Eukaryota</taxon>
        <taxon>Fungi</taxon>
        <taxon>Dikarya</taxon>
        <taxon>Ascomycota</taxon>
        <taxon>Pezizomycotina</taxon>
        <taxon>Dothideomycetes</taxon>
        <taxon>Dothideomycetidae</taxon>
        <taxon>Mycosphaerellales</taxon>
        <taxon>Mycosphaerellaceae</taxon>
        <taxon>Fulvia</taxon>
    </lineage>
</organism>
<reference evidence="2" key="2">
    <citation type="journal article" date="2022" name="Microb. Genom.">
        <title>A chromosome-scale genome assembly of the tomato pathogen Cladosporium fulvum reveals a compartmentalized genome architecture and the presence of a dispensable chromosome.</title>
        <authorList>
            <person name="Zaccaron A.Z."/>
            <person name="Chen L.H."/>
            <person name="Samaras A."/>
            <person name="Stergiopoulos I."/>
        </authorList>
    </citation>
    <scope>NUCLEOTIDE SEQUENCE</scope>
    <source>
        <strain evidence="2">Race5_Kim</strain>
    </source>
</reference>
<feature type="domain" description="2EXR" evidence="1">
    <location>
        <begin position="43"/>
        <end position="109"/>
    </location>
</feature>
<dbReference type="RefSeq" id="XP_047755203.1">
    <property type="nucleotide sequence ID" value="XM_047900612.1"/>
</dbReference>
<dbReference type="GeneID" id="71981342"/>
<proteinExistence type="predicted"/>
<dbReference type="AlphaFoldDB" id="A0A9Q8L4Q5"/>
<evidence type="ECO:0000313" key="2">
    <source>
        <dbReference type="EMBL" id="UJO10837.1"/>
    </source>
</evidence>